<evidence type="ECO:0000313" key="2">
    <source>
        <dbReference type="EMBL" id="KAF9589848.1"/>
    </source>
</evidence>
<organism evidence="2 3">
    <name type="scientific">Coptis chinensis</name>
    <dbReference type="NCBI Taxonomy" id="261450"/>
    <lineage>
        <taxon>Eukaryota</taxon>
        <taxon>Viridiplantae</taxon>
        <taxon>Streptophyta</taxon>
        <taxon>Embryophyta</taxon>
        <taxon>Tracheophyta</taxon>
        <taxon>Spermatophyta</taxon>
        <taxon>Magnoliopsida</taxon>
        <taxon>Ranunculales</taxon>
        <taxon>Ranunculaceae</taxon>
        <taxon>Coptidoideae</taxon>
        <taxon>Coptis</taxon>
    </lineage>
</organism>
<gene>
    <name evidence="2" type="ORF">IFM89_028783</name>
</gene>
<keyword evidence="3" id="KW-1185">Reference proteome</keyword>
<dbReference type="Proteomes" id="UP000631114">
    <property type="component" value="Unassembled WGS sequence"/>
</dbReference>
<proteinExistence type="predicted"/>
<dbReference type="InterPro" id="IPR039300">
    <property type="entry name" value="JASON"/>
</dbReference>
<feature type="transmembrane region" description="Helical" evidence="1">
    <location>
        <begin position="82"/>
        <end position="102"/>
    </location>
</feature>
<evidence type="ECO:0000256" key="1">
    <source>
        <dbReference type="SAM" id="Phobius"/>
    </source>
</evidence>
<protein>
    <submittedName>
        <fullName evidence="2">Uncharacterized protein</fullName>
    </submittedName>
</protein>
<comment type="caution">
    <text evidence="2">The sequence shown here is derived from an EMBL/GenBank/DDBJ whole genome shotgun (WGS) entry which is preliminary data.</text>
</comment>
<dbReference type="EMBL" id="JADFTS010000009">
    <property type="protein sequence ID" value="KAF9589848.1"/>
    <property type="molecule type" value="Genomic_DNA"/>
</dbReference>
<dbReference type="PANTHER" id="PTHR33318">
    <property type="entry name" value="ASPARTYL/GLUTAMYL-TRNA(ASN/GLN) AMIDOTRANSFERASE SUBUNIT"/>
    <property type="match status" value="1"/>
</dbReference>
<dbReference type="AlphaFoldDB" id="A0A835H1J4"/>
<name>A0A835H1J4_9MAGN</name>
<keyword evidence="1" id="KW-0812">Transmembrane</keyword>
<accession>A0A835H1J4</accession>
<dbReference type="OrthoDB" id="1932581at2759"/>
<keyword evidence="1" id="KW-0472">Membrane</keyword>
<keyword evidence="1" id="KW-1133">Transmembrane helix</keyword>
<evidence type="ECO:0000313" key="3">
    <source>
        <dbReference type="Proteomes" id="UP000631114"/>
    </source>
</evidence>
<sequence length="131" mass="15231">MFRGRFHSRNSDMDRTILGNVASHWNYDEPSHISYKLLAGNGIPNSNKKYKEDQKVSWHATPFEERLEKALSEETHIPERSVILFIFHLIVQNFILYSGYWVGIHICIDCPLILVHTINNTNYDGLVSKKT</sequence>
<reference evidence="2 3" key="1">
    <citation type="submission" date="2020-10" db="EMBL/GenBank/DDBJ databases">
        <title>The Coptis chinensis genome and diversification of protoberbering-type alkaloids.</title>
        <authorList>
            <person name="Wang B."/>
            <person name="Shu S."/>
            <person name="Song C."/>
            <person name="Liu Y."/>
        </authorList>
    </citation>
    <scope>NUCLEOTIDE SEQUENCE [LARGE SCALE GENOMIC DNA]</scope>
    <source>
        <strain evidence="2">HL-2020</strain>
        <tissue evidence="2">Leaf</tissue>
    </source>
</reference>
<dbReference type="PANTHER" id="PTHR33318:SF7">
    <property type="entry name" value="PROTEIN JASON"/>
    <property type="match status" value="1"/>
</dbReference>
<dbReference type="GO" id="GO:0007142">
    <property type="term" value="P:male meiosis II"/>
    <property type="evidence" value="ECO:0007669"/>
    <property type="project" value="InterPro"/>
</dbReference>